<gene>
    <name evidence="2" type="ORF">WJX72_008418</name>
</gene>
<dbReference type="EMBL" id="JALJOR010000011">
    <property type="protein sequence ID" value="KAK9809049.1"/>
    <property type="molecule type" value="Genomic_DNA"/>
</dbReference>
<keyword evidence="3" id="KW-1185">Reference proteome</keyword>
<dbReference type="AlphaFoldDB" id="A0AAW1PHP1"/>
<organism evidence="2 3">
    <name type="scientific">[Myrmecia] bisecta</name>
    <dbReference type="NCBI Taxonomy" id="41462"/>
    <lineage>
        <taxon>Eukaryota</taxon>
        <taxon>Viridiplantae</taxon>
        <taxon>Chlorophyta</taxon>
        <taxon>core chlorophytes</taxon>
        <taxon>Trebouxiophyceae</taxon>
        <taxon>Trebouxiales</taxon>
        <taxon>Trebouxiaceae</taxon>
        <taxon>Myrmecia</taxon>
    </lineage>
</organism>
<feature type="region of interest" description="Disordered" evidence="1">
    <location>
        <begin position="1"/>
        <end position="65"/>
    </location>
</feature>
<evidence type="ECO:0000313" key="3">
    <source>
        <dbReference type="Proteomes" id="UP001489004"/>
    </source>
</evidence>
<sequence>MDLTTVYQQQPPSRRQAIQDDDEDYESPGSKPRGGKASIQDKNRRAQKRFRERAKEKEKEREQHMNELEGLVSRLKLENARLEDRNRLLEKVVEARSQPQPNALGLATPVPAVAVSASSHPTLEEAFLEDETAHIAATTFPKDLVLSMPGGQPMSLDSKQIFELSATQVWDIYEVYARKLKQCLDDGAEQDPESPAGQDLVLYTSEVCSLLLRAGAANPVTLRRLHRERNTLARRQALGDFDFDRRMAVLLELTDKQKRQMIDIGTGFRQRVMELSVERKSFYAKLQLPPGMGRGSEEAVDEFIQACELLTTLKINLRKEHWEVLNFLTKMFEICSHVQIAKFMLASLPRWFDYVAMCTVLALDAGELDLNVLIKLLGKQ</sequence>
<feature type="compositionally biased region" description="Basic and acidic residues" evidence="1">
    <location>
        <begin position="53"/>
        <end position="65"/>
    </location>
</feature>
<feature type="compositionally biased region" description="Polar residues" evidence="1">
    <location>
        <begin position="1"/>
        <end position="13"/>
    </location>
</feature>
<reference evidence="2 3" key="1">
    <citation type="journal article" date="2024" name="Nat. Commun.">
        <title>Phylogenomics reveals the evolutionary origins of lichenization in chlorophyte algae.</title>
        <authorList>
            <person name="Puginier C."/>
            <person name="Libourel C."/>
            <person name="Otte J."/>
            <person name="Skaloud P."/>
            <person name="Haon M."/>
            <person name="Grisel S."/>
            <person name="Petersen M."/>
            <person name="Berrin J.G."/>
            <person name="Delaux P.M."/>
            <person name="Dal Grande F."/>
            <person name="Keller J."/>
        </authorList>
    </citation>
    <scope>NUCLEOTIDE SEQUENCE [LARGE SCALE GENOMIC DNA]</scope>
    <source>
        <strain evidence="2 3">SAG 2043</strain>
    </source>
</reference>
<evidence type="ECO:0000313" key="2">
    <source>
        <dbReference type="EMBL" id="KAK9809049.1"/>
    </source>
</evidence>
<accession>A0AAW1PHP1</accession>
<name>A0AAW1PHP1_9CHLO</name>
<dbReference type="CDD" id="cd14688">
    <property type="entry name" value="bZIP_YAP"/>
    <property type="match status" value="1"/>
</dbReference>
<protein>
    <recommendedName>
        <fullName evidence="4">BZIP domain-containing protein</fullName>
    </recommendedName>
</protein>
<comment type="caution">
    <text evidence="2">The sequence shown here is derived from an EMBL/GenBank/DDBJ whole genome shotgun (WGS) entry which is preliminary data.</text>
</comment>
<evidence type="ECO:0008006" key="4">
    <source>
        <dbReference type="Google" id="ProtNLM"/>
    </source>
</evidence>
<evidence type="ECO:0000256" key="1">
    <source>
        <dbReference type="SAM" id="MobiDB-lite"/>
    </source>
</evidence>
<proteinExistence type="predicted"/>
<dbReference type="Proteomes" id="UP001489004">
    <property type="component" value="Unassembled WGS sequence"/>
</dbReference>